<dbReference type="Proteomes" id="UP000008597">
    <property type="component" value="Segment"/>
</dbReference>
<feature type="region of interest" description="Disordered" evidence="1">
    <location>
        <begin position="381"/>
        <end position="407"/>
    </location>
</feature>
<feature type="compositionally biased region" description="Acidic residues" evidence="1">
    <location>
        <begin position="392"/>
        <end position="407"/>
    </location>
</feature>
<dbReference type="Pfam" id="PF06086">
    <property type="entry name" value="Pox_A30L_A26L"/>
    <property type="match status" value="1"/>
</dbReference>
<organismHost>
    <name type="scientific">Vertebrata</name>
    <name type="common">vertebrates</name>
    <dbReference type="NCBI Taxonomy" id="7742"/>
</organismHost>
<evidence type="ECO:0000256" key="1">
    <source>
        <dbReference type="SAM" id="MobiDB-lite"/>
    </source>
</evidence>
<dbReference type="EMBL" id="AF198100">
    <property type="protein sequence ID" value="AAF44534.1"/>
    <property type="molecule type" value="Genomic_DNA"/>
</dbReference>
<accession>Q9J543</accession>
<keyword evidence="3" id="KW-1185">Reference proteome</keyword>
<organism evidence="2 3">
    <name type="scientific">Fowlpox virus (strain NVSL)</name>
    <name type="common">FPV</name>
    <dbReference type="NCBI Taxonomy" id="928301"/>
    <lineage>
        <taxon>Viruses</taxon>
        <taxon>Varidnaviria</taxon>
        <taxon>Bamfordvirae</taxon>
        <taxon>Nucleocytoviricota</taxon>
        <taxon>Pokkesviricetes</taxon>
        <taxon>Chitovirales</taxon>
        <taxon>Poxviridae</taxon>
        <taxon>Chordopoxvirinae</taxon>
        <taxon>Avipoxvirus</taxon>
        <taxon>Avipoxvirus fowlpox</taxon>
        <taxon>Fowlpox virus</taxon>
    </lineage>
</organism>
<dbReference type="KEGG" id="vg:1486762"/>
<proteinExistence type="predicted"/>
<gene>
    <name evidence="2" type="primary">FPV190</name>
</gene>
<dbReference type="GeneID" id="1486762"/>
<feature type="region of interest" description="Disordered" evidence="1">
    <location>
        <begin position="519"/>
        <end position="549"/>
    </location>
</feature>
<protein>
    <submittedName>
        <fullName evidence="2">ORF FPV190 A type inclusion protein</fullName>
    </submittedName>
</protein>
<reference evidence="2 3" key="1">
    <citation type="journal article" date="2000" name="J. Virol.">
        <title>The genome of fowlpox virus.</title>
        <authorList>
            <person name="Afonso C.L."/>
            <person name="Tulman E.R."/>
            <person name="Lu Z."/>
            <person name="Zsak L."/>
            <person name="Kutish G.F."/>
            <person name="Rock D.L."/>
        </authorList>
    </citation>
    <scope>NUCLEOTIDE SEQUENCE [LARGE SCALE GENOMIC DNA]</scope>
    <source>
        <strain evidence="3">NVSL</strain>
    </source>
</reference>
<evidence type="ECO:0000313" key="3">
    <source>
        <dbReference type="Proteomes" id="UP000008597"/>
    </source>
</evidence>
<dbReference type="InterPro" id="IPR009285">
    <property type="entry name" value="Poxvirus_A26L"/>
</dbReference>
<evidence type="ECO:0000313" key="2">
    <source>
        <dbReference type="EMBL" id="AAF44534.1"/>
    </source>
</evidence>
<dbReference type="RefSeq" id="NP_039153.1">
    <property type="nucleotide sequence ID" value="NC_002188.1"/>
</dbReference>
<name>Q9J543_FOWPN</name>
<sequence length="620" mass="74902">MGWDKCGIEKCIRKFETLIVRTWDHDLNERSFLTRRDRKVVRNIFRCFIHYSCDNDRIHGVQAQLLYPKNLENYFLGEFIKYNNNGIKKLYNKIDMSNDRMPDISTKGRYVLYFVMYLLYMGNNDTKFSYSDSGRTVSKKVSSIVTDYLRLVSSVHYRFKCKCMFIGLPVYYIHLMSPDDIITAMESVGRKPRTGPEEYERNTTIHIKEMCAYQDFLNFIMASKKAKTKGLKISLCGIPFETDYSISEQVMDGLCYCFTDEVTIKKNHYDFVQLYTKCHIGDSYEYIRLTDEFPTTKMSFSPNCIHDCSAIRIFKDKDNDFYQNRHMLFFPDDCRRWKWYLDDDKYPSYDYSNDRERRPKDYQEYYIDNFECDRRKNCPSTNGTLNRNEDEFPREEDYDDYNNNNEDDLIKDEAPILRRHNSMEDVYNKRHHRRNKYDIYDDYNYKHKKYDDRGNSDDEHIVPKRANNLESAKDFEDEMMDAIHNDDYTPKSLRNRRNGYLLKDEDRYYYDRGHRNLGVEKDVYRPHPDKDREYPREKDKSDEDRLNDVDRAMRKLEADSFGDSYRKIKSKMERLEEDYDHLRKHAIELPKKLDNQSDRDYDRSWFFNIVGERSICFIGL</sequence>